<dbReference type="FunCoup" id="A0A3Q3SPV8">
    <property type="interactions" value="6"/>
</dbReference>
<dbReference type="PRINTS" id="PR00722">
    <property type="entry name" value="CHYMOTRYPSIN"/>
</dbReference>
<dbReference type="InterPro" id="IPR009003">
    <property type="entry name" value="Peptidase_S1_PA"/>
</dbReference>
<keyword evidence="14" id="KW-1185">Reference proteome</keyword>
<dbReference type="GeneTree" id="ENSGT01030000234551"/>
<dbReference type="STRING" id="205130.ENSMAMP00000028420"/>
<keyword evidence="6" id="KW-0865">Zymogen</keyword>
<keyword evidence="5 10" id="KW-0720">Serine protease</keyword>
<dbReference type="InterPro" id="IPR001254">
    <property type="entry name" value="Trypsin_dom"/>
</dbReference>
<evidence type="ECO:0000256" key="2">
    <source>
        <dbReference type="ARBA" id="ARBA00022670"/>
    </source>
</evidence>
<dbReference type="SUPFAM" id="SSF50494">
    <property type="entry name" value="Trypsin-like serine proteases"/>
    <property type="match status" value="1"/>
</dbReference>
<dbReference type="GO" id="GO:0004252">
    <property type="term" value="F:serine-type endopeptidase activity"/>
    <property type="evidence" value="ECO:0007669"/>
    <property type="project" value="UniProtKB-EC"/>
</dbReference>
<keyword evidence="2 10" id="KW-0645">Protease</keyword>
<feature type="signal peptide" evidence="11">
    <location>
        <begin position="1"/>
        <end position="22"/>
    </location>
</feature>
<evidence type="ECO:0000256" key="10">
    <source>
        <dbReference type="RuleBase" id="RU363034"/>
    </source>
</evidence>
<organism evidence="13 14">
    <name type="scientific">Mastacembelus armatus</name>
    <name type="common">zig-zag eel</name>
    <dbReference type="NCBI Taxonomy" id="205130"/>
    <lineage>
        <taxon>Eukaryota</taxon>
        <taxon>Metazoa</taxon>
        <taxon>Chordata</taxon>
        <taxon>Craniata</taxon>
        <taxon>Vertebrata</taxon>
        <taxon>Euteleostomi</taxon>
        <taxon>Actinopterygii</taxon>
        <taxon>Neopterygii</taxon>
        <taxon>Teleostei</taxon>
        <taxon>Neoteleostei</taxon>
        <taxon>Acanthomorphata</taxon>
        <taxon>Anabantaria</taxon>
        <taxon>Synbranchiformes</taxon>
        <taxon>Mastacembelidae</taxon>
        <taxon>Mastacembelus</taxon>
    </lineage>
</organism>
<feature type="domain" description="Peptidase S1" evidence="12">
    <location>
        <begin position="25"/>
        <end position="240"/>
    </location>
</feature>
<feature type="chain" id="PRO_5018758386" description="trypsin" evidence="11">
    <location>
        <begin position="23"/>
        <end position="242"/>
    </location>
</feature>
<dbReference type="Gene3D" id="2.40.10.10">
    <property type="entry name" value="Trypsin-like serine proteases"/>
    <property type="match status" value="2"/>
</dbReference>
<comment type="subcellular location">
    <subcellularLocation>
        <location evidence="1">Secreted</location>
        <location evidence="1">Extracellular space</location>
    </subcellularLocation>
</comment>
<dbReference type="InterPro" id="IPR033116">
    <property type="entry name" value="TRYPSIN_SER"/>
</dbReference>
<dbReference type="PANTHER" id="PTHR24271">
    <property type="entry name" value="KALLIKREIN-RELATED"/>
    <property type="match status" value="1"/>
</dbReference>
<keyword evidence="3 11" id="KW-0732">Signal</keyword>
<dbReference type="OrthoDB" id="5565075at2759"/>
<keyword evidence="7" id="KW-1015">Disulfide bond</keyword>
<dbReference type="GeneID" id="113129270"/>
<reference evidence="13" key="2">
    <citation type="submission" date="2025-09" db="UniProtKB">
        <authorList>
            <consortium name="Ensembl"/>
        </authorList>
    </citation>
    <scope>IDENTIFICATION</scope>
</reference>
<dbReference type="Proteomes" id="UP000261640">
    <property type="component" value="Unplaced"/>
</dbReference>
<dbReference type="InterPro" id="IPR018114">
    <property type="entry name" value="TRYPSIN_HIS"/>
</dbReference>
<evidence type="ECO:0000313" key="13">
    <source>
        <dbReference type="Ensembl" id="ENSMAMP00000028420.1"/>
    </source>
</evidence>
<dbReference type="CDD" id="cd00190">
    <property type="entry name" value="Tryp_SPc"/>
    <property type="match status" value="1"/>
</dbReference>
<dbReference type="PROSITE" id="PS00134">
    <property type="entry name" value="TRYPSIN_HIS"/>
    <property type="match status" value="1"/>
</dbReference>
<reference evidence="13" key="1">
    <citation type="submission" date="2025-08" db="UniProtKB">
        <authorList>
            <consortium name="Ensembl"/>
        </authorList>
    </citation>
    <scope>IDENTIFICATION</scope>
</reference>
<comment type="catalytic activity">
    <reaction evidence="8">
        <text>Preferential cleavage: Arg-|-Xaa, Lys-|-Xaa.</text>
        <dbReference type="EC" id="3.4.21.4"/>
    </reaction>
</comment>
<dbReference type="InParanoid" id="A0A3Q3SPV8"/>
<dbReference type="InterPro" id="IPR043504">
    <property type="entry name" value="Peptidase_S1_PA_chymotrypsin"/>
</dbReference>
<accession>A0A3Q3SPV8</accession>
<dbReference type="PROSITE" id="PS00135">
    <property type="entry name" value="TRYPSIN_SER"/>
    <property type="match status" value="1"/>
</dbReference>
<keyword evidence="4 10" id="KW-0378">Hydrolase</keyword>
<evidence type="ECO:0000256" key="1">
    <source>
        <dbReference type="ARBA" id="ARBA00004239"/>
    </source>
</evidence>
<dbReference type="PANTHER" id="PTHR24271:SF81">
    <property type="entry name" value="GRANZYME B"/>
    <property type="match status" value="1"/>
</dbReference>
<proteinExistence type="predicted"/>
<dbReference type="GO" id="GO:0005576">
    <property type="term" value="C:extracellular region"/>
    <property type="evidence" value="ECO:0007669"/>
    <property type="project" value="UniProtKB-SubCell"/>
</dbReference>
<dbReference type="GO" id="GO:0006508">
    <property type="term" value="P:proteolysis"/>
    <property type="evidence" value="ECO:0007669"/>
    <property type="project" value="UniProtKB-KW"/>
</dbReference>
<dbReference type="AlphaFoldDB" id="A0A3Q3SPV8"/>
<dbReference type="InterPro" id="IPR001314">
    <property type="entry name" value="Peptidase_S1A"/>
</dbReference>
<evidence type="ECO:0000259" key="12">
    <source>
        <dbReference type="PROSITE" id="PS50240"/>
    </source>
</evidence>
<dbReference type="FunFam" id="2.40.10.10:FF:000005">
    <property type="entry name" value="Serine protease 37"/>
    <property type="match status" value="1"/>
</dbReference>
<evidence type="ECO:0000256" key="3">
    <source>
        <dbReference type="ARBA" id="ARBA00022729"/>
    </source>
</evidence>
<name>A0A3Q3SPV8_9TELE</name>
<evidence type="ECO:0000256" key="9">
    <source>
        <dbReference type="ARBA" id="ARBA00038868"/>
    </source>
</evidence>
<dbReference type="EC" id="3.4.21.4" evidence="9"/>
<protein>
    <recommendedName>
        <fullName evidence="9">trypsin</fullName>
        <ecNumber evidence="9">3.4.21.4</ecNumber>
    </recommendedName>
</protein>
<evidence type="ECO:0000256" key="8">
    <source>
        <dbReference type="ARBA" id="ARBA00036320"/>
    </source>
</evidence>
<evidence type="ECO:0000256" key="4">
    <source>
        <dbReference type="ARBA" id="ARBA00022801"/>
    </source>
</evidence>
<evidence type="ECO:0000256" key="6">
    <source>
        <dbReference type="ARBA" id="ARBA00023145"/>
    </source>
</evidence>
<evidence type="ECO:0000313" key="14">
    <source>
        <dbReference type="Proteomes" id="UP000261640"/>
    </source>
</evidence>
<evidence type="ECO:0000256" key="11">
    <source>
        <dbReference type="SAM" id="SignalP"/>
    </source>
</evidence>
<evidence type="ECO:0000256" key="7">
    <source>
        <dbReference type="ARBA" id="ARBA00023157"/>
    </source>
</evidence>
<sequence>MFIVCKLLILILVLTLHGRVQGGKIIGGHKAMPHSRPYMALLERRTQNVVKYCGAFLLSEDFVMTAAHCQAESYNVILGFHKFSEKEKQNISVDQAFPHKAYNATDYRNDIMLLKLSSKARFNKNVTSIDLADQGDGSLPKSCFVSGWGRNNKNKPHMSCELMEVNVTLIDDKFCALQNFYCSKGETGPAEGDSGGPLVCEDGKAYGVVSSVFIPHSGGPLIHCYAKISDYKSWMSLIMRNA</sequence>
<dbReference type="Ensembl" id="ENSMAMT00000029159.2">
    <property type="protein sequence ID" value="ENSMAMP00000028420.1"/>
    <property type="gene ID" value="ENSMAMG00000019144.2"/>
</dbReference>
<dbReference type="PROSITE" id="PS50240">
    <property type="entry name" value="TRYPSIN_DOM"/>
    <property type="match status" value="1"/>
</dbReference>
<evidence type="ECO:0000256" key="5">
    <source>
        <dbReference type="ARBA" id="ARBA00022825"/>
    </source>
</evidence>
<dbReference type="Pfam" id="PF00089">
    <property type="entry name" value="Trypsin"/>
    <property type="match status" value="1"/>
</dbReference>
<dbReference type="RefSeq" id="XP_026160948.1">
    <property type="nucleotide sequence ID" value="XM_026305163.1"/>
</dbReference>
<dbReference type="SMART" id="SM00020">
    <property type="entry name" value="Tryp_SPc"/>
    <property type="match status" value="1"/>
</dbReference>